<evidence type="ECO:0000256" key="2">
    <source>
        <dbReference type="SAM" id="SignalP"/>
    </source>
</evidence>
<protein>
    <submittedName>
        <fullName evidence="3">Heme utilization protein</fullName>
    </submittedName>
</protein>
<accession>A0ABX8MZ62</accession>
<dbReference type="RefSeq" id="WP_217838718.1">
    <property type="nucleotide sequence ID" value="NZ_CP077076.1"/>
</dbReference>
<feature type="signal peptide" evidence="2">
    <location>
        <begin position="1"/>
        <end position="24"/>
    </location>
</feature>
<evidence type="ECO:0000256" key="1">
    <source>
        <dbReference type="SAM" id="MobiDB-lite"/>
    </source>
</evidence>
<reference evidence="3" key="1">
    <citation type="journal article" date="2021" name="Microorganisms">
        <title>The Ever-Expanding Pseudomonas Genus: Description of 43 New Species and Partition of the Pseudomonas putida Group.</title>
        <authorList>
            <person name="Girard L."/>
            <person name="Lood C."/>
            <person name="Hofte M."/>
            <person name="Vandamme P."/>
            <person name="Rokni-Zadeh H."/>
            <person name="van Noort V."/>
            <person name="Lavigne R."/>
            <person name="De Mot R."/>
        </authorList>
    </citation>
    <scope>NUCLEOTIDE SEQUENCE</scope>
    <source>
        <strain evidence="3">COW40</strain>
    </source>
</reference>
<feature type="region of interest" description="Disordered" evidence="1">
    <location>
        <begin position="213"/>
        <end position="271"/>
    </location>
</feature>
<keyword evidence="2" id="KW-0732">Signal</keyword>
<dbReference type="EMBL" id="CP077076">
    <property type="protein sequence ID" value="QXH49094.1"/>
    <property type="molecule type" value="Genomic_DNA"/>
</dbReference>
<sequence length="407" mass="40983">MKPSMAIKPLVFAIAAIMAVAAQAGQNDRRDRHGPPVVPVSATAKATDVQNSTGNRILNEGTINRAEMSGSATGASGNVGVNVAAGSGNQQDNAAAIANASAADIDGAFVFGSANATSTVKQYSNDNKVNNYNTTSSAIMSGSGNGGSGNMGINVAGGDLNQQKNTMAIANASSPLGGNSTATASADQNSPGLTVNNYADRNMTVQTVTLTATKSGSSSLTHNSELSVDKSASGNWSNSGTSHFDASGSKSGQSNATGSATLTASADGSLNTGHVVTFNNGNGDRTRSVSTSDAFNASLNGSVETTKGHTYDSSFEKAYDSNYANSGESASGSSKDVTKHYSESTSWDLSNTISYQKLTPNGWSNVVNNTATLNNSVSGSSGNLGVNVASGVGNQQSNSLAISNTSF</sequence>
<gene>
    <name evidence="3" type="ORF">KSS94_14090</name>
</gene>
<feature type="chain" id="PRO_5045226798" evidence="2">
    <location>
        <begin position="25"/>
        <end position="407"/>
    </location>
</feature>
<organism evidence="3 4">
    <name type="scientific">Pseudomonas fakonensis</name>
    <dbReference type="NCBI Taxonomy" id="2842355"/>
    <lineage>
        <taxon>Bacteria</taxon>
        <taxon>Pseudomonadati</taxon>
        <taxon>Pseudomonadota</taxon>
        <taxon>Gammaproteobacteria</taxon>
        <taxon>Pseudomonadales</taxon>
        <taxon>Pseudomonadaceae</taxon>
        <taxon>Pseudomonas</taxon>
    </lineage>
</organism>
<keyword evidence="4" id="KW-1185">Reference proteome</keyword>
<name>A0ABX8MZ62_9PSED</name>
<proteinExistence type="predicted"/>
<evidence type="ECO:0000313" key="4">
    <source>
        <dbReference type="Proteomes" id="UP001046350"/>
    </source>
</evidence>
<evidence type="ECO:0000313" key="3">
    <source>
        <dbReference type="EMBL" id="QXH49094.1"/>
    </source>
</evidence>
<feature type="region of interest" description="Disordered" evidence="1">
    <location>
        <begin position="171"/>
        <end position="195"/>
    </location>
</feature>
<dbReference type="Proteomes" id="UP001046350">
    <property type="component" value="Chromosome"/>
</dbReference>